<dbReference type="SMART" id="SM00321">
    <property type="entry name" value="WSC"/>
    <property type="match status" value="1"/>
</dbReference>
<dbReference type="AlphaFoldDB" id="R7U603"/>
<dbReference type="GO" id="GO:0005886">
    <property type="term" value="C:plasma membrane"/>
    <property type="evidence" value="ECO:0007669"/>
    <property type="project" value="TreeGrafter"/>
</dbReference>
<dbReference type="InterPro" id="IPR051836">
    <property type="entry name" value="Kremen_rcpt"/>
</dbReference>
<dbReference type="HOGENOM" id="CLU_356885_0_0_1"/>
<evidence type="ECO:0000256" key="3">
    <source>
        <dbReference type="ARBA" id="ARBA00022729"/>
    </source>
</evidence>
<evidence type="ECO:0000256" key="7">
    <source>
        <dbReference type="SAM" id="MobiDB-lite"/>
    </source>
</evidence>
<dbReference type="EMBL" id="AMQN01010412">
    <property type="status" value="NOT_ANNOTATED_CDS"/>
    <property type="molecule type" value="Genomic_DNA"/>
</dbReference>
<dbReference type="EMBL" id="KB307754">
    <property type="protein sequence ID" value="ELT98585.1"/>
    <property type="molecule type" value="Genomic_DNA"/>
</dbReference>
<dbReference type="PROSITE" id="PS51212">
    <property type="entry name" value="WSC"/>
    <property type="match status" value="3"/>
</dbReference>
<dbReference type="STRING" id="283909.R7U603"/>
<dbReference type="EMBL" id="AMQN01010414">
    <property type="status" value="NOT_ANNOTATED_CDS"/>
    <property type="molecule type" value="Genomic_DNA"/>
</dbReference>
<dbReference type="EnsemblMetazoa" id="CapteT218289">
    <property type="protein sequence ID" value="CapteP218289"/>
    <property type="gene ID" value="CapteG218289"/>
</dbReference>
<reference evidence="11 13" key="2">
    <citation type="journal article" date="2013" name="Nature">
        <title>Insights into bilaterian evolution from three spiralian genomes.</title>
        <authorList>
            <person name="Simakov O."/>
            <person name="Marletaz F."/>
            <person name="Cho S.J."/>
            <person name="Edsinger-Gonzales E."/>
            <person name="Havlak P."/>
            <person name="Hellsten U."/>
            <person name="Kuo D.H."/>
            <person name="Larsson T."/>
            <person name="Lv J."/>
            <person name="Arendt D."/>
            <person name="Savage R."/>
            <person name="Osoegawa K."/>
            <person name="de Jong P."/>
            <person name="Grimwood J."/>
            <person name="Chapman J.A."/>
            <person name="Shapiro H."/>
            <person name="Aerts A."/>
            <person name="Otillar R.P."/>
            <person name="Terry A.Y."/>
            <person name="Boore J.L."/>
            <person name="Grigoriev I.V."/>
            <person name="Lindberg D.R."/>
            <person name="Seaver E.C."/>
            <person name="Weisblat D.A."/>
            <person name="Putnam N.H."/>
            <person name="Rokhsar D.S."/>
        </authorList>
    </citation>
    <scope>NUCLEOTIDE SEQUENCE</scope>
    <source>
        <strain evidence="11 13">I ESC-2004</strain>
    </source>
</reference>
<dbReference type="Pfam" id="PF01822">
    <property type="entry name" value="WSC"/>
    <property type="match status" value="1"/>
</dbReference>
<keyword evidence="2 8" id="KW-0812">Transmembrane</keyword>
<dbReference type="EMBL" id="AMQN01010411">
    <property type="status" value="NOT_ANNOTATED_CDS"/>
    <property type="molecule type" value="Genomic_DNA"/>
</dbReference>
<evidence type="ECO:0000256" key="4">
    <source>
        <dbReference type="ARBA" id="ARBA00022989"/>
    </source>
</evidence>
<gene>
    <name evidence="11" type="ORF">CAPTEDRAFT_218289</name>
</gene>
<dbReference type="PANTHER" id="PTHR24269:SF16">
    <property type="entry name" value="PROTEIN SLG1"/>
    <property type="match status" value="1"/>
</dbReference>
<evidence type="ECO:0000313" key="11">
    <source>
        <dbReference type="EMBL" id="ELT98585.1"/>
    </source>
</evidence>
<dbReference type="SMART" id="SM00181">
    <property type="entry name" value="EGF"/>
    <property type="match status" value="2"/>
</dbReference>
<feature type="transmembrane region" description="Helical" evidence="8">
    <location>
        <begin position="314"/>
        <end position="338"/>
    </location>
</feature>
<keyword evidence="5 8" id="KW-0472">Membrane</keyword>
<reference evidence="13" key="1">
    <citation type="submission" date="2012-12" db="EMBL/GenBank/DDBJ databases">
        <authorList>
            <person name="Hellsten U."/>
            <person name="Grimwood J."/>
            <person name="Chapman J.A."/>
            <person name="Shapiro H."/>
            <person name="Aerts A."/>
            <person name="Otillar R.P."/>
            <person name="Terry A.Y."/>
            <person name="Boore J.L."/>
            <person name="Simakov O."/>
            <person name="Marletaz F."/>
            <person name="Cho S.-J."/>
            <person name="Edsinger-Gonzales E."/>
            <person name="Havlak P."/>
            <person name="Kuo D.-H."/>
            <person name="Larsson T."/>
            <person name="Lv J."/>
            <person name="Arendt D."/>
            <person name="Savage R."/>
            <person name="Osoegawa K."/>
            <person name="de Jong P."/>
            <person name="Lindberg D.R."/>
            <person name="Seaver E.C."/>
            <person name="Weisblat D.A."/>
            <person name="Putnam N.H."/>
            <person name="Grigoriev I.V."/>
            <person name="Rokhsar D.S."/>
        </authorList>
    </citation>
    <scope>NUCLEOTIDE SEQUENCE</scope>
    <source>
        <strain evidence="13">I ESC-2004</strain>
    </source>
</reference>
<proteinExistence type="predicted"/>
<feature type="compositionally biased region" description="Low complexity" evidence="7">
    <location>
        <begin position="384"/>
        <end position="393"/>
    </location>
</feature>
<feature type="region of interest" description="Disordered" evidence="7">
    <location>
        <begin position="353"/>
        <end position="393"/>
    </location>
</feature>
<evidence type="ECO:0000256" key="2">
    <source>
        <dbReference type="ARBA" id="ARBA00022692"/>
    </source>
</evidence>
<name>R7U603_CAPTE</name>
<evidence type="ECO:0000313" key="12">
    <source>
        <dbReference type="EnsemblMetazoa" id="CapteP218289"/>
    </source>
</evidence>
<protein>
    <recommendedName>
        <fullName evidence="10">WSC domain-containing protein</fullName>
    </recommendedName>
</protein>
<organism evidence="11">
    <name type="scientific">Capitella teleta</name>
    <name type="common">Polychaete worm</name>
    <dbReference type="NCBI Taxonomy" id="283909"/>
    <lineage>
        <taxon>Eukaryota</taxon>
        <taxon>Metazoa</taxon>
        <taxon>Spiralia</taxon>
        <taxon>Lophotrochozoa</taxon>
        <taxon>Annelida</taxon>
        <taxon>Polychaeta</taxon>
        <taxon>Sedentaria</taxon>
        <taxon>Scolecida</taxon>
        <taxon>Capitellidae</taxon>
        <taxon>Capitella</taxon>
    </lineage>
</organism>
<dbReference type="EMBL" id="AMQN01010416">
    <property type="status" value="NOT_ANNOTATED_CDS"/>
    <property type="molecule type" value="Genomic_DNA"/>
</dbReference>
<evidence type="ECO:0000313" key="13">
    <source>
        <dbReference type="Proteomes" id="UP000014760"/>
    </source>
</evidence>
<dbReference type="InterPro" id="IPR002889">
    <property type="entry name" value="WSC_carb-bd"/>
</dbReference>
<dbReference type="EMBL" id="AMQN01010415">
    <property type="status" value="NOT_ANNOTATED_CDS"/>
    <property type="molecule type" value="Genomic_DNA"/>
</dbReference>
<feature type="domain" description="WSC" evidence="10">
    <location>
        <begin position="27"/>
        <end position="122"/>
    </location>
</feature>
<evidence type="ECO:0000259" key="10">
    <source>
        <dbReference type="PROSITE" id="PS51212"/>
    </source>
</evidence>
<evidence type="ECO:0000256" key="9">
    <source>
        <dbReference type="SAM" id="SignalP"/>
    </source>
</evidence>
<reference evidence="12" key="3">
    <citation type="submission" date="2015-06" db="UniProtKB">
        <authorList>
            <consortium name="EnsemblMetazoa"/>
        </authorList>
    </citation>
    <scope>IDENTIFICATION</scope>
</reference>
<feature type="signal peptide" evidence="9">
    <location>
        <begin position="1"/>
        <end position="20"/>
    </location>
</feature>
<dbReference type="Proteomes" id="UP000014760">
    <property type="component" value="Unassembled WGS sequence"/>
</dbReference>
<sequence>MAAGIWHFVMLCGLLVICECQKHGPFGDRYIGCYKDDLDRVLDIRVNEDSNYELPSVDECLRLCSMRGYTFAGTEETSKCYCGNNYDYDRYNATQNECTLPCYGNSEQTCGGDLRIQIYSVCPTGKYLLEGKEPVIDSRPNCIGECHCKSLPCLIRNGKCRDGCATGWRGDACNVRECDVDNGGCQHRCNENDMDKWCSCDEGFQIASDDWRKCVVTLKIRVTFRRQANVYSKKDTTTSNIRLSFCMVLPIALKMMRNNLMVRDVTDKKPTEGITGGMDGAEGTTGTGGTADIEYTTGMGDPSSPTSTNGSNGIIPGIVAALLLLLLLLAVVATVCFIKRRRKAERNAYTSTNVPDAEKMESNEYEELRDKKPREGTTRDMDGAEGTTVTGGTADIEYTTGMGGMASTGDMTDTESTAGTKNHICYRPCNDSINRSFVASIHKWFKWNHPRNSCRSVTSVTFTCCSCYRVLHQKTKAGSKCYCGNNYDYDRYNATPNECTLPCNGNSEQTCGGDLWIQIYSVCPTGKYLLEGKEPVIDSRPNCNGECHCKGLPCLFRNGKCRDGCATGWRGDACNERECDVDNGGCQHQCNENDMDKWCSCDEGFQIASDDWRKCVIENVSAKEQCKEKILAERGFCNTFCHIDEIPLLVNTLLNQYVYQYAGSHCYCGNNYDYDRYGATPNECTLLCNGNSEQTCGGDLRIQIYSVCPTGKYLLEGDERVIDSRPNCNGECHCKADNRFQKRSLVTQTKTHSIDLKRFHNEQRSSLGLGLAEETTSCIVVIWPIG</sequence>
<accession>R7U603</accession>
<evidence type="ECO:0000256" key="6">
    <source>
        <dbReference type="ARBA" id="ARBA00023180"/>
    </source>
</evidence>
<dbReference type="OrthoDB" id="4781at2759"/>
<comment type="subcellular location">
    <subcellularLocation>
        <location evidence="1">Membrane</location>
        <topology evidence="1">Single-pass membrane protein</topology>
    </subcellularLocation>
</comment>
<dbReference type="Gene3D" id="2.10.25.10">
    <property type="entry name" value="Laminin"/>
    <property type="match status" value="2"/>
</dbReference>
<evidence type="ECO:0000256" key="8">
    <source>
        <dbReference type="SAM" id="Phobius"/>
    </source>
</evidence>
<dbReference type="PANTHER" id="PTHR24269">
    <property type="entry name" value="KREMEN PROTEIN"/>
    <property type="match status" value="1"/>
</dbReference>
<feature type="domain" description="WSC" evidence="10">
    <location>
        <begin position="609"/>
        <end position="708"/>
    </location>
</feature>
<keyword evidence="3 9" id="KW-0732">Signal</keyword>
<evidence type="ECO:0000256" key="1">
    <source>
        <dbReference type="ARBA" id="ARBA00004167"/>
    </source>
</evidence>
<evidence type="ECO:0000256" key="5">
    <source>
        <dbReference type="ARBA" id="ARBA00023136"/>
    </source>
</evidence>
<keyword evidence="6" id="KW-0325">Glycoprotein</keyword>
<dbReference type="EMBL" id="AMQN01010413">
    <property type="status" value="NOT_ANNOTATED_CDS"/>
    <property type="molecule type" value="Genomic_DNA"/>
</dbReference>
<feature type="compositionally biased region" description="Basic and acidic residues" evidence="7">
    <location>
        <begin position="356"/>
        <end position="382"/>
    </location>
</feature>
<dbReference type="OMA" id="WRIAVYK"/>
<keyword evidence="4 8" id="KW-1133">Transmembrane helix</keyword>
<feature type="chain" id="PRO_5008787687" description="WSC domain-containing protein" evidence="9">
    <location>
        <begin position="21"/>
        <end position="786"/>
    </location>
</feature>
<keyword evidence="13" id="KW-1185">Reference proteome</keyword>
<dbReference type="InterPro" id="IPR000742">
    <property type="entry name" value="EGF"/>
</dbReference>
<feature type="domain" description="WSC" evidence="10">
    <location>
        <begin position="419"/>
        <end position="523"/>
    </location>
</feature>